<dbReference type="PROSITE" id="PS50146">
    <property type="entry name" value="DAGK"/>
    <property type="match status" value="1"/>
</dbReference>
<gene>
    <name evidence="6" type="ORF">F1189_04750</name>
</gene>
<dbReference type="InterPro" id="IPR050187">
    <property type="entry name" value="Lipid_Phosphate_FormReg"/>
</dbReference>
<dbReference type="GO" id="GO:0005524">
    <property type="term" value="F:ATP binding"/>
    <property type="evidence" value="ECO:0007669"/>
    <property type="project" value="UniProtKB-KW"/>
</dbReference>
<evidence type="ECO:0000256" key="2">
    <source>
        <dbReference type="ARBA" id="ARBA00022741"/>
    </source>
</evidence>
<feature type="domain" description="DAGKc" evidence="5">
    <location>
        <begin position="1"/>
        <end position="128"/>
    </location>
</feature>
<evidence type="ECO:0000256" key="1">
    <source>
        <dbReference type="ARBA" id="ARBA00022679"/>
    </source>
</evidence>
<dbReference type="InterPro" id="IPR005218">
    <property type="entry name" value="Diacylglycerol/lipid_kinase"/>
</dbReference>
<dbReference type="SMART" id="SM00046">
    <property type="entry name" value="DAGKc"/>
    <property type="match status" value="1"/>
</dbReference>
<dbReference type="GO" id="GO:0008654">
    <property type="term" value="P:phospholipid biosynthetic process"/>
    <property type="evidence" value="ECO:0007669"/>
    <property type="project" value="InterPro"/>
</dbReference>
<dbReference type="Gene3D" id="2.60.200.40">
    <property type="match status" value="1"/>
</dbReference>
<dbReference type="PANTHER" id="PTHR12358">
    <property type="entry name" value="SPHINGOSINE KINASE"/>
    <property type="match status" value="1"/>
</dbReference>
<dbReference type="SUPFAM" id="SSF111331">
    <property type="entry name" value="NAD kinase/diacylglycerol kinase-like"/>
    <property type="match status" value="1"/>
</dbReference>
<dbReference type="RefSeq" id="WP_150039470.1">
    <property type="nucleotide sequence ID" value="NZ_OW485601.1"/>
</dbReference>
<sequence>MTRRPALLIVNPHSRSGAGARDTVTRVLQQAGEEVLCRDCQRAGDLSDLIRGLAGEVDRVIIGGGDGTMNAAAPGLLDTGLPLGIIPLGTANDLARTLGIPADPEAAARIIAAGKVHRIDLGEVNGHPFFNVASIGFGVDLTRALSRDAKRRFGPLGYAIAGARVLSRLRPFHAEIIHGPTVEVSRTVHVAVGNGRHYGGGMTVSEHARIDDGQLHIYSLEISSFWRLLRLLPALRSGRLDTWSEIRTLEGEQIEIRTRRPRSVNTDGEITTKTPARFRVRRRAIGVFVP</sequence>
<evidence type="ECO:0000256" key="4">
    <source>
        <dbReference type="ARBA" id="ARBA00022840"/>
    </source>
</evidence>
<dbReference type="Gene3D" id="3.40.50.10330">
    <property type="entry name" value="Probable inorganic polyphosphate/atp-NAD kinase, domain 1"/>
    <property type="match status" value="1"/>
</dbReference>
<dbReference type="Proteomes" id="UP000325255">
    <property type="component" value="Unassembled WGS sequence"/>
</dbReference>
<keyword evidence="3 6" id="KW-0418">Kinase</keyword>
<dbReference type="Pfam" id="PF19279">
    <property type="entry name" value="YegS_C"/>
    <property type="match status" value="1"/>
</dbReference>
<evidence type="ECO:0000259" key="5">
    <source>
        <dbReference type="PROSITE" id="PS50146"/>
    </source>
</evidence>
<dbReference type="InterPro" id="IPR017438">
    <property type="entry name" value="ATP-NAD_kinase_N"/>
</dbReference>
<comment type="caution">
    <text evidence="6">The sequence shown here is derived from an EMBL/GenBank/DDBJ whole genome shotgun (WGS) entry which is preliminary data.</text>
</comment>
<dbReference type="NCBIfam" id="TIGR00147">
    <property type="entry name" value="YegS/Rv2252/BmrU family lipid kinase"/>
    <property type="match status" value="1"/>
</dbReference>
<keyword evidence="1" id="KW-0808">Transferase</keyword>
<dbReference type="GO" id="GO:0016301">
    <property type="term" value="F:kinase activity"/>
    <property type="evidence" value="ECO:0007669"/>
    <property type="project" value="UniProtKB-KW"/>
</dbReference>
<dbReference type="Pfam" id="PF00781">
    <property type="entry name" value="DAGK_cat"/>
    <property type="match status" value="1"/>
</dbReference>
<dbReference type="EMBL" id="VWPK01000005">
    <property type="protein sequence ID" value="KAA5613721.1"/>
    <property type="molecule type" value="Genomic_DNA"/>
</dbReference>
<name>A0A5M6IZK4_9PROT</name>
<organism evidence="6 7">
    <name type="scientific">Rhodovastum atsumiense</name>
    <dbReference type="NCBI Taxonomy" id="504468"/>
    <lineage>
        <taxon>Bacteria</taxon>
        <taxon>Pseudomonadati</taxon>
        <taxon>Pseudomonadota</taxon>
        <taxon>Alphaproteobacteria</taxon>
        <taxon>Acetobacterales</taxon>
        <taxon>Acetobacteraceae</taxon>
        <taxon>Rhodovastum</taxon>
    </lineage>
</organism>
<protein>
    <submittedName>
        <fullName evidence="6">Lipid kinase</fullName>
    </submittedName>
</protein>
<keyword evidence="7" id="KW-1185">Reference proteome</keyword>
<keyword evidence="4" id="KW-0067">ATP-binding</keyword>
<dbReference type="InterPro" id="IPR016064">
    <property type="entry name" value="NAD/diacylglycerol_kinase_sf"/>
</dbReference>
<keyword evidence="2" id="KW-0547">Nucleotide-binding</keyword>
<dbReference type="PANTHER" id="PTHR12358:SF54">
    <property type="entry name" value="SPHINGOSINE KINASE RELATED PROTEIN"/>
    <property type="match status" value="1"/>
</dbReference>
<dbReference type="NCBIfam" id="NF009604">
    <property type="entry name" value="PRK13057.1"/>
    <property type="match status" value="1"/>
</dbReference>
<dbReference type="OrthoDB" id="142078at2"/>
<proteinExistence type="predicted"/>
<reference evidence="6 7" key="1">
    <citation type="submission" date="2019-09" db="EMBL/GenBank/DDBJ databases">
        <title>Genome sequence of Rhodovastum atsumiense, a diverse member of the Acetobacteraceae family of non-sulfur purple photosynthetic bacteria.</title>
        <authorList>
            <person name="Meyer T."/>
            <person name="Kyndt J."/>
        </authorList>
    </citation>
    <scope>NUCLEOTIDE SEQUENCE [LARGE SCALE GENOMIC DNA]</scope>
    <source>
        <strain evidence="6 7">DSM 21279</strain>
    </source>
</reference>
<accession>A0A5M6IZK4</accession>
<evidence type="ECO:0000313" key="6">
    <source>
        <dbReference type="EMBL" id="KAA5613721.1"/>
    </source>
</evidence>
<dbReference type="AlphaFoldDB" id="A0A5M6IZK4"/>
<evidence type="ECO:0000313" key="7">
    <source>
        <dbReference type="Proteomes" id="UP000325255"/>
    </source>
</evidence>
<evidence type="ECO:0000256" key="3">
    <source>
        <dbReference type="ARBA" id="ARBA00022777"/>
    </source>
</evidence>
<dbReference type="InterPro" id="IPR001206">
    <property type="entry name" value="Diacylglycerol_kinase_cat_dom"/>
</dbReference>
<dbReference type="InterPro" id="IPR045540">
    <property type="entry name" value="YegS/DAGK_C"/>
</dbReference>